<feature type="region of interest" description="Disordered" evidence="1">
    <location>
        <begin position="394"/>
        <end position="414"/>
    </location>
</feature>
<dbReference type="InterPro" id="IPR008928">
    <property type="entry name" value="6-hairpin_glycosidase_sf"/>
</dbReference>
<accession>A0A542ZLV0</accession>
<dbReference type="SUPFAM" id="SSF48208">
    <property type="entry name" value="Six-hairpin glycosidases"/>
    <property type="match status" value="1"/>
</dbReference>
<dbReference type="Gene3D" id="1.50.10.10">
    <property type="match status" value="1"/>
</dbReference>
<feature type="signal peptide" evidence="2">
    <location>
        <begin position="1"/>
        <end position="26"/>
    </location>
</feature>
<reference evidence="3 4" key="1">
    <citation type="submission" date="2019-06" db="EMBL/GenBank/DDBJ databases">
        <title>Sequencing the genomes of 1000 actinobacteria strains.</title>
        <authorList>
            <person name="Klenk H.-P."/>
        </authorList>
    </citation>
    <scope>NUCLEOTIDE SEQUENCE [LARGE SCALE GENOMIC DNA]</scope>
    <source>
        <strain evidence="3 4">DSM 18082</strain>
    </source>
</reference>
<dbReference type="PANTHER" id="PTHR31616:SF0">
    <property type="entry name" value="GLUCAN 1,4-ALPHA-GLUCOSIDASE"/>
    <property type="match status" value="1"/>
</dbReference>
<comment type="caution">
    <text evidence="3">The sequence shown here is derived from an EMBL/GenBank/DDBJ whole genome shotgun (WGS) entry which is preliminary data.</text>
</comment>
<gene>
    <name evidence="3" type="ORF">FB474_2705</name>
</gene>
<sequence length="414" mass="43878">MVSAAGVVTLLLTAVLVGLNPGPAPAQPRLATGPGWTRGWRPGDDAAGDEAWLAGGTVPGEGRRWQPMVRTALLDLHRLTRPDGAVAAGPVNGWNYVWPRDTAFVAAALAHAGHVRDAEQALRFLERVQLPDGGFQARYLLDGSGPPDRRLRQSDGAGWALWSLEQVSRVSGRSATAASLRPLLDDSTRFVLAVTDDGRRLPQPSPDYWEVPVSRTTLGTVAPLLAGLRASHRLYASLGETAAAQRSGTAADRLAAALAPQFGGRFDRFGQYGGLDAAVCFLMPPFAATATPAVQRRWNDYQEQALRPAGGLAPGTAWKQDGISWTPETSLVAYTAAMTGRTRLAEHWMDWLQGHRTSWGSLPEKVLGSGAPAGPAPLAWTSALVVLTAAGLPTGAVGEQPQDRHRGTTNPGRA</sequence>
<protein>
    <recommendedName>
        <fullName evidence="5">Glycoside hydrolase family 15</fullName>
    </recommendedName>
</protein>
<dbReference type="AlphaFoldDB" id="A0A542ZLV0"/>
<evidence type="ECO:0000256" key="1">
    <source>
        <dbReference type="SAM" id="MobiDB-lite"/>
    </source>
</evidence>
<dbReference type="GO" id="GO:0005975">
    <property type="term" value="P:carbohydrate metabolic process"/>
    <property type="evidence" value="ECO:0007669"/>
    <property type="project" value="InterPro"/>
</dbReference>
<evidence type="ECO:0000256" key="2">
    <source>
        <dbReference type="SAM" id="SignalP"/>
    </source>
</evidence>
<feature type="chain" id="PRO_5022116914" description="Glycoside hydrolase family 15" evidence="2">
    <location>
        <begin position="27"/>
        <end position="414"/>
    </location>
</feature>
<proteinExistence type="predicted"/>
<dbReference type="EMBL" id="VFOQ01000001">
    <property type="protein sequence ID" value="TQL61297.1"/>
    <property type="molecule type" value="Genomic_DNA"/>
</dbReference>
<evidence type="ECO:0008006" key="5">
    <source>
        <dbReference type="Google" id="ProtNLM"/>
    </source>
</evidence>
<keyword evidence="2" id="KW-0732">Signal</keyword>
<evidence type="ECO:0000313" key="4">
    <source>
        <dbReference type="Proteomes" id="UP000319514"/>
    </source>
</evidence>
<keyword evidence="4" id="KW-1185">Reference proteome</keyword>
<dbReference type="Proteomes" id="UP000319514">
    <property type="component" value="Unassembled WGS sequence"/>
</dbReference>
<dbReference type="InterPro" id="IPR012341">
    <property type="entry name" value="6hp_glycosidase-like_sf"/>
</dbReference>
<evidence type="ECO:0000313" key="3">
    <source>
        <dbReference type="EMBL" id="TQL61297.1"/>
    </source>
</evidence>
<organism evidence="3 4">
    <name type="scientific">Oryzihumus leptocrescens</name>
    <dbReference type="NCBI Taxonomy" id="297536"/>
    <lineage>
        <taxon>Bacteria</taxon>
        <taxon>Bacillati</taxon>
        <taxon>Actinomycetota</taxon>
        <taxon>Actinomycetes</taxon>
        <taxon>Micrococcales</taxon>
        <taxon>Intrasporangiaceae</taxon>
        <taxon>Oryzihumus</taxon>
    </lineage>
</organism>
<dbReference type="PANTHER" id="PTHR31616">
    <property type="entry name" value="TREHALASE"/>
    <property type="match status" value="1"/>
</dbReference>
<dbReference type="GO" id="GO:0004553">
    <property type="term" value="F:hydrolase activity, hydrolyzing O-glycosyl compounds"/>
    <property type="evidence" value="ECO:0007669"/>
    <property type="project" value="TreeGrafter"/>
</dbReference>
<dbReference type="RefSeq" id="WP_185746162.1">
    <property type="nucleotide sequence ID" value="NZ_BAAAKX010000001.1"/>
</dbReference>
<name>A0A542ZLV0_9MICO</name>